<organism evidence="6">
    <name type="scientific">Spironucleus salmonicida</name>
    <dbReference type="NCBI Taxonomy" id="348837"/>
    <lineage>
        <taxon>Eukaryota</taxon>
        <taxon>Metamonada</taxon>
        <taxon>Diplomonadida</taxon>
        <taxon>Hexamitidae</taxon>
        <taxon>Hexamitinae</taxon>
        <taxon>Spironucleus</taxon>
    </lineage>
</organism>
<keyword evidence="1" id="KW-0677">Repeat</keyword>
<dbReference type="EMBL" id="AUWU02000002">
    <property type="protein sequence ID" value="KAH0576509.1"/>
    <property type="molecule type" value="Genomic_DNA"/>
</dbReference>
<gene>
    <name evidence="6" type="ORF">SS50377_14336</name>
    <name evidence="7" type="ORF">SS50377_22073</name>
</gene>
<evidence type="ECO:0000313" key="6">
    <source>
        <dbReference type="EMBL" id="EST45765.1"/>
    </source>
</evidence>
<evidence type="ECO:0000259" key="5">
    <source>
        <dbReference type="Pfam" id="PF17830"/>
    </source>
</evidence>
<keyword evidence="3" id="KW-0175">Coiled coil</keyword>
<feature type="coiled-coil region" evidence="3">
    <location>
        <begin position="158"/>
        <end position="196"/>
    </location>
</feature>
<dbReference type="VEuPathDB" id="GiardiaDB:SS50377_22073"/>
<evidence type="ECO:0000256" key="4">
    <source>
        <dbReference type="SAM" id="MobiDB-lite"/>
    </source>
</evidence>
<evidence type="ECO:0000256" key="3">
    <source>
        <dbReference type="SAM" id="Coils"/>
    </source>
</evidence>
<proteinExistence type="predicted"/>
<name>V6LMA5_9EUKA</name>
<dbReference type="InterPro" id="IPR011990">
    <property type="entry name" value="TPR-like_helical_dom_sf"/>
</dbReference>
<evidence type="ECO:0000313" key="7">
    <source>
        <dbReference type="EMBL" id="KAH0576509.1"/>
    </source>
</evidence>
<dbReference type="SMART" id="SM00028">
    <property type="entry name" value="TPR"/>
    <property type="match status" value="2"/>
</dbReference>
<keyword evidence="2" id="KW-0802">TPR repeat</keyword>
<dbReference type="Pfam" id="PF17830">
    <property type="entry name" value="STI1-HOP_DP"/>
    <property type="match status" value="1"/>
</dbReference>
<reference evidence="7" key="2">
    <citation type="submission" date="2020-12" db="EMBL/GenBank/DDBJ databases">
        <title>New Spironucleus salmonicida genome in near-complete chromosomes.</title>
        <authorList>
            <person name="Xu F."/>
            <person name="Kurt Z."/>
            <person name="Jimenez-Gonzalez A."/>
            <person name="Astvaldsson A."/>
            <person name="Andersson J.O."/>
            <person name="Svard S.G."/>
        </authorList>
    </citation>
    <scope>NUCLEOTIDE SEQUENCE</scope>
    <source>
        <strain evidence="7">ATCC 50377</strain>
    </source>
</reference>
<protein>
    <submittedName>
        <fullName evidence="6">Heat shock 70kD protein binding protein</fullName>
    </submittedName>
</protein>
<evidence type="ECO:0000256" key="2">
    <source>
        <dbReference type="ARBA" id="ARBA00022803"/>
    </source>
</evidence>
<accession>V6LMA5</accession>
<evidence type="ECO:0000256" key="1">
    <source>
        <dbReference type="ARBA" id="ARBA00022737"/>
    </source>
</evidence>
<keyword evidence="6" id="KW-0346">Stress response</keyword>
<feature type="compositionally biased region" description="Acidic residues" evidence="4">
    <location>
        <begin position="1"/>
        <end position="12"/>
    </location>
</feature>
<feature type="region of interest" description="Disordered" evidence="4">
    <location>
        <begin position="1"/>
        <end position="24"/>
    </location>
</feature>
<dbReference type="Gene3D" id="1.10.260.100">
    <property type="match status" value="1"/>
</dbReference>
<dbReference type="OrthoDB" id="533763at2759"/>
<reference evidence="6 7" key="1">
    <citation type="journal article" date="2014" name="PLoS Genet.">
        <title>The Genome of Spironucleus salmonicida Highlights a Fish Pathogen Adapted to Fluctuating Environments.</title>
        <authorList>
            <person name="Xu F."/>
            <person name="Jerlstrom-Hultqvist J."/>
            <person name="Einarsson E."/>
            <person name="Astvaldsson A."/>
            <person name="Svard S.G."/>
            <person name="Andersson J.O."/>
        </authorList>
    </citation>
    <scope>NUCLEOTIDE SEQUENCE</scope>
    <source>
        <strain evidence="7">ATCC 50377</strain>
    </source>
</reference>
<dbReference type="InterPro" id="IPR019734">
    <property type="entry name" value="TPR_rpt"/>
</dbReference>
<dbReference type="AlphaFoldDB" id="V6LMA5"/>
<dbReference type="PANTHER" id="PTHR45883:SF2">
    <property type="entry name" value="HSC70-INTERACTING PROTEIN"/>
    <property type="match status" value="1"/>
</dbReference>
<dbReference type="InterPro" id="IPR041243">
    <property type="entry name" value="STI1/HOP_DP"/>
</dbReference>
<dbReference type="GO" id="GO:0030544">
    <property type="term" value="F:Hsp70 protein binding"/>
    <property type="evidence" value="ECO:0007669"/>
    <property type="project" value="TreeGrafter"/>
</dbReference>
<sequence length="278" mass="31468">MSDSDSMPELEDLAGLPDTPVLDRRQLPIGDPSKTFDEALLNSALEMRQQALQMQDVDQALVKISTAIEMFPASAIFLNTRAQLFLQDGDFQLALRDCALSIERAGPSFKSLKLMGKCNDILMEYGQAIACFKQALQLENDEEITEIIKIIYGKIKRQDDKQRAFEEAYAEKKQATEEAERTREKSNQEKMNEEVKRNYGDNPVYQTPLFQNLFKAANNMDDKQAEKLSQNQILQQALSDPEFELKLQEVARDPSAAAKYSSDKGFMAAFSQILGQFK</sequence>
<evidence type="ECO:0000313" key="8">
    <source>
        <dbReference type="Proteomes" id="UP000018208"/>
    </source>
</evidence>
<keyword evidence="8" id="KW-1185">Reference proteome</keyword>
<dbReference type="EMBL" id="KI546089">
    <property type="protein sequence ID" value="EST45765.1"/>
    <property type="molecule type" value="Genomic_DNA"/>
</dbReference>
<dbReference type="Gene3D" id="1.25.40.10">
    <property type="entry name" value="Tetratricopeptide repeat domain"/>
    <property type="match status" value="1"/>
</dbReference>
<feature type="domain" description="STI1/HOP DP" evidence="5">
    <location>
        <begin position="223"/>
        <end position="275"/>
    </location>
</feature>
<dbReference type="SUPFAM" id="SSF48452">
    <property type="entry name" value="TPR-like"/>
    <property type="match status" value="1"/>
</dbReference>
<dbReference type="Proteomes" id="UP000018208">
    <property type="component" value="Unassembled WGS sequence"/>
</dbReference>
<dbReference type="PANTHER" id="PTHR45883">
    <property type="entry name" value="HSC70-INTERACTING PROTEIN"/>
    <property type="match status" value="1"/>
</dbReference>